<dbReference type="SUPFAM" id="SSF54427">
    <property type="entry name" value="NTF2-like"/>
    <property type="match status" value="2"/>
</dbReference>
<sequence length="278" mass="31660">MRTAIISLVLIMGLIACKQKKMELTQKEKAVAFIKSFETGSSDVLNFIDENIKSHNYTLPNGKNTYEMYFTNEPSGCKIEFIRIFEDKEFVIMHNKYTNLEGYPGPIITFDIVRFENGKIAEHWDNIALEINESINGNSQTDGAVIIKDISLTEKNKAVVSEYMQVMLSGEFDKIAKHINGENYIQHNSIIDNGVSGVLNTIEKLKTEGIDVVFNKVHRIFAEGNFVLAIVEGSMGDKPTSFYDLFRIENGQIVEHWDILEEIQASEDWQNTNGKFHF</sequence>
<dbReference type="InterPro" id="IPR032710">
    <property type="entry name" value="NTF2-like_dom_sf"/>
</dbReference>
<gene>
    <name evidence="1" type="ORF">L3049_16565</name>
</gene>
<dbReference type="Proteomes" id="UP001528920">
    <property type="component" value="Unassembled WGS sequence"/>
</dbReference>
<dbReference type="PROSITE" id="PS51257">
    <property type="entry name" value="PROKAR_LIPOPROTEIN"/>
    <property type="match status" value="1"/>
</dbReference>
<keyword evidence="2" id="KW-1185">Reference proteome</keyword>
<protein>
    <recommendedName>
        <fullName evidence="3">SnoaL-like domain-containing protein</fullName>
    </recommendedName>
</protein>
<evidence type="ECO:0000313" key="2">
    <source>
        <dbReference type="Proteomes" id="UP001528920"/>
    </source>
</evidence>
<name>A0ABT5VW07_9BACT</name>
<dbReference type="RefSeq" id="WP_275110936.1">
    <property type="nucleotide sequence ID" value="NZ_JAKJSC010000005.1"/>
</dbReference>
<evidence type="ECO:0008006" key="3">
    <source>
        <dbReference type="Google" id="ProtNLM"/>
    </source>
</evidence>
<dbReference type="EMBL" id="JAKJSC010000005">
    <property type="protein sequence ID" value="MDE5419606.1"/>
    <property type="molecule type" value="Genomic_DNA"/>
</dbReference>
<evidence type="ECO:0000313" key="1">
    <source>
        <dbReference type="EMBL" id="MDE5419606.1"/>
    </source>
</evidence>
<organism evidence="1 2">
    <name type="scientific">Paralabilibaculum antarcticum</name>
    <dbReference type="NCBI Taxonomy" id="2912572"/>
    <lineage>
        <taxon>Bacteria</taxon>
        <taxon>Pseudomonadati</taxon>
        <taxon>Bacteroidota</taxon>
        <taxon>Bacteroidia</taxon>
        <taxon>Marinilabiliales</taxon>
        <taxon>Marinifilaceae</taxon>
        <taxon>Paralabilibaculum</taxon>
    </lineage>
</organism>
<comment type="caution">
    <text evidence="1">The sequence shown here is derived from an EMBL/GenBank/DDBJ whole genome shotgun (WGS) entry which is preliminary data.</text>
</comment>
<dbReference type="Gene3D" id="3.10.450.50">
    <property type="match status" value="2"/>
</dbReference>
<accession>A0ABT5VW07</accession>
<proteinExistence type="predicted"/>
<reference evidence="1 2" key="1">
    <citation type="submission" date="2022-01" db="EMBL/GenBank/DDBJ databases">
        <title>Labilibaculum sp. nov, a marine bacterium isolated from Antarctica.</title>
        <authorList>
            <person name="Dai W."/>
        </authorList>
    </citation>
    <scope>NUCLEOTIDE SEQUENCE [LARGE SCALE GENOMIC DNA]</scope>
    <source>
        <strain evidence="1 2">DW002</strain>
    </source>
</reference>